<proteinExistence type="inferred from homology"/>
<dbReference type="Pfam" id="PF01546">
    <property type="entry name" value="Peptidase_M20"/>
    <property type="match status" value="1"/>
</dbReference>
<dbReference type="NCBIfam" id="TIGR01910">
    <property type="entry name" value="DapE-ArgE"/>
    <property type="match status" value="1"/>
</dbReference>
<dbReference type="InterPro" id="IPR002933">
    <property type="entry name" value="Peptidase_M20"/>
</dbReference>
<protein>
    <recommendedName>
        <fullName evidence="6">Probable succinyl-diaminopimelate desuccinylase</fullName>
        <ecNumber evidence="5">3.5.1.18</ecNumber>
    </recommendedName>
</protein>
<dbReference type="Gene3D" id="3.40.630.10">
    <property type="entry name" value="Zn peptidases"/>
    <property type="match status" value="1"/>
</dbReference>
<keyword evidence="7" id="KW-0479">Metal-binding</keyword>
<keyword evidence="8" id="KW-0378">Hydrolase</keyword>
<dbReference type="Gene3D" id="3.30.70.360">
    <property type="match status" value="1"/>
</dbReference>
<comment type="catalytic activity">
    <reaction evidence="11">
        <text>N-succinyl-(2S,6S)-2,6-diaminopimelate + H2O = (2S,6S)-2,6-diaminopimelate + succinate</text>
        <dbReference type="Rhea" id="RHEA:22608"/>
        <dbReference type="ChEBI" id="CHEBI:15377"/>
        <dbReference type="ChEBI" id="CHEBI:30031"/>
        <dbReference type="ChEBI" id="CHEBI:57609"/>
        <dbReference type="ChEBI" id="CHEBI:58087"/>
        <dbReference type="EC" id="3.5.1.18"/>
    </reaction>
</comment>
<evidence type="ECO:0000256" key="11">
    <source>
        <dbReference type="ARBA" id="ARBA00051301"/>
    </source>
</evidence>
<organism evidence="13 14">
    <name type="scientific">Oceanobacillus luteolus</name>
    <dbReference type="NCBI Taxonomy" id="1274358"/>
    <lineage>
        <taxon>Bacteria</taxon>
        <taxon>Bacillati</taxon>
        <taxon>Bacillota</taxon>
        <taxon>Bacilli</taxon>
        <taxon>Bacillales</taxon>
        <taxon>Bacillaceae</taxon>
        <taxon>Oceanobacillus</taxon>
    </lineage>
</organism>
<evidence type="ECO:0000256" key="4">
    <source>
        <dbReference type="ARBA" id="ARBA00006247"/>
    </source>
</evidence>
<comment type="caution">
    <text evidence="13">The sequence shown here is derived from an EMBL/GenBank/DDBJ whole genome shotgun (WGS) entry which is preliminary data.</text>
</comment>
<comment type="pathway">
    <text evidence="3">Amino-acid biosynthesis; L-lysine biosynthesis via DAP pathway; LL-2,6-diaminopimelate from (S)-tetrahydrodipicolinate (succinylase route): step 3/3.</text>
</comment>
<evidence type="ECO:0000256" key="10">
    <source>
        <dbReference type="ARBA" id="ARBA00023285"/>
    </source>
</evidence>
<accession>A0ABW4HT04</accession>
<dbReference type="PANTHER" id="PTHR43808:SF32">
    <property type="entry name" value="ARGE_DAPE-RELATED DEACYLASE"/>
    <property type="match status" value="1"/>
</dbReference>
<comment type="cofactor">
    <cofactor evidence="1">
        <name>Co(2+)</name>
        <dbReference type="ChEBI" id="CHEBI:48828"/>
    </cofactor>
</comment>
<dbReference type="PROSITE" id="PS00758">
    <property type="entry name" value="ARGE_DAPE_CPG2_1"/>
    <property type="match status" value="1"/>
</dbReference>
<evidence type="ECO:0000256" key="7">
    <source>
        <dbReference type="ARBA" id="ARBA00022723"/>
    </source>
</evidence>
<feature type="domain" description="Peptidase M20 dimerisation" evidence="12">
    <location>
        <begin position="193"/>
        <end position="320"/>
    </location>
</feature>
<dbReference type="InterPro" id="IPR011650">
    <property type="entry name" value="Peptidase_M20_dimer"/>
</dbReference>
<dbReference type="SUPFAM" id="SSF55031">
    <property type="entry name" value="Bacterial exopeptidase dimerisation domain"/>
    <property type="match status" value="1"/>
</dbReference>
<dbReference type="InterPro" id="IPR010182">
    <property type="entry name" value="ArgE/DapE"/>
</dbReference>
<gene>
    <name evidence="13" type="ORF">ACFSBH_14175</name>
</gene>
<dbReference type="InterPro" id="IPR001261">
    <property type="entry name" value="ArgE/DapE_CS"/>
</dbReference>
<evidence type="ECO:0000256" key="8">
    <source>
        <dbReference type="ARBA" id="ARBA00022801"/>
    </source>
</evidence>
<name>A0ABW4HT04_9BACI</name>
<dbReference type="RefSeq" id="WP_251517342.1">
    <property type="nucleotide sequence ID" value="NZ_JAMBON010000055.1"/>
</dbReference>
<dbReference type="EMBL" id="JBHUDE010000132">
    <property type="protein sequence ID" value="MFD1608768.1"/>
    <property type="molecule type" value="Genomic_DNA"/>
</dbReference>
<evidence type="ECO:0000259" key="12">
    <source>
        <dbReference type="Pfam" id="PF07687"/>
    </source>
</evidence>
<dbReference type="PANTHER" id="PTHR43808">
    <property type="entry name" value="ACETYLORNITHINE DEACETYLASE"/>
    <property type="match status" value="1"/>
</dbReference>
<evidence type="ECO:0000313" key="14">
    <source>
        <dbReference type="Proteomes" id="UP001597221"/>
    </source>
</evidence>
<evidence type="ECO:0000256" key="3">
    <source>
        <dbReference type="ARBA" id="ARBA00005130"/>
    </source>
</evidence>
<evidence type="ECO:0000313" key="13">
    <source>
        <dbReference type="EMBL" id="MFD1608768.1"/>
    </source>
</evidence>
<evidence type="ECO:0000256" key="9">
    <source>
        <dbReference type="ARBA" id="ARBA00022833"/>
    </source>
</evidence>
<reference evidence="14" key="1">
    <citation type="journal article" date="2019" name="Int. J. Syst. Evol. Microbiol.">
        <title>The Global Catalogue of Microorganisms (GCM) 10K type strain sequencing project: providing services to taxonomists for standard genome sequencing and annotation.</title>
        <authorList>
            <consortium name="The Broad Institute Genomics Platform"/>
            <consortium name="The Broad Institute Genome Sequencing Center for Infectious Disease"/>
            <person name="Wu L."/>
            <person name="Ma J."/>
        </authorList>
    </citation>
    <scope>NUCLEOTIDE SEQUENCE [LARGE SCALE GENOMIC DNA]</scope>
    <source>
        <strain evidence="14">CGMCC 1.12376</strain>
    </source>
</reference>
<keyword evidence="9" id="KW-0862">Zinc</keyword>
<comment type="similarity">
    <text evidence="4">Belongs to the peptidase M20A family.</text>
</comment>
<dbReference type="EC" id="3.5.1.18" evidence="5"/>
<keyword evidence="10" id="KW-0170">Cobalt</keyword>
<evidence type="ECO:0000256" key="1">
    <source>
        <dbReference type="ARBA" id="ARBA00001941"/>
    </source>
</evidence>
<sequence>MDASMIRQIIRSRKQELVDLAAAFIRIPSENPSVDFEKWSAEIGFQISRYLGARGFKISEHESNQNKLVTVIGETRLNRIPGPRLLLCGHTDVVPAGDPLEWTFDPYSGEVRDGMLLGRGASDMKGGMAALVFVAGLLQEFAFSLNLKGSLALIASPDEEDGGIEVASLLEEGMITGDACLIGEPTHTHHPNIGEKAMAWMQITIPGEADHGSRHPVSGVSAVKKGATVVQGLARLWDYTATPPRELQQLLYHTEWFLANRQGNPMLAHLLYRPSFNTGIMRGGTKVNVVADSCTIEVDIRVPFGMRPEFVYDFVRNLVHAVSPDAVIEPMVRHNNPNWTSENSKIVQAVEEGIRTVLGKGEPVFSVLLIGSSDASHFRNHGIDTILYGPGIQDTIHGYDEQVSVENLVQCAEVFAEAAIRYLTE</sequence>
<dbReference type="InterPro" id="IPR036264">
    <property type="entry name" value="Bact_exopeptidase_dim_dom"/>
</dbReference>
<dbReference type="InterPro" id="IPR050072">
    <property type="entry name" value="Peptidase_M20A"/>
</dbReference>
<evidence type="ECO:0000256" key="2">
    <source>
        <dbReference type="ARBA" id="ARBA00001947"/>
    </source>
</evidence>
<comment type="cofactor">
    <cofactor evidence="2">
        <name>Zn(2+)</name>
        <dbReference type="ChEBI" id="CHEBI:29105"/>
    </cofactor>
</comment>
<dbReference type="Pfam" id="PF07687">
    <property type="entry name" value="M20_dimer"/>
    <property type="match status" value="1"/>
</dbReference>
<dbReference type="Proteomes" id="UP001597221">
    <property type="component" value="Unassembled WGS sequence"/>
</dbReference>
<evidence type="ECO:0000256" key="6">
    <source>
        <dbReference type="ARBA" id="ARBA00016853"/>
    </source>
</evidence>
<keyword evidence="14" id="KW-1185">Reference proteome</keyword>
<dbReference type="SUPFAM" id="SSF53187">
    <property type="entry name" value="Zn-dependent exopeptidases"/>
    <property type="match status" value="1"/>
</dbReference>
<evidence type="ECO:0000256" key="5">
    <source>
        <dbReference type="ARBA" id="ARBA00011921"/>
    </source>
</evidence>